<accession>A0A0E9UYW0</accession>
<keyword evidence="1" id="KW-1133">Transmembrane helix</keyword>
<proteinExistence type="predicted"/>
<feature type="transmembrane region" description="Helical" evidence="1">
    <location>
        <begin position="12"/>
        <end position="30"/>
    </location>
</feature>
<keyword evidence="1" id="KW-0472">Membrane</keyword>
<dbReference type="EMBL" id="GBXM01038399">
    <property type="protein sequence ID" value="JAH70178.1"/>
    <property type="molecule type" value="Transcribed_RNA"/>
</dbReference>
<protein>
    <submittedName>
        <fullName evidence="2">Uncharacterized protein</fullName>
    </submittedName>
</protein>
<name>A0A0E9UYW0_ANGAN</name>
<evidence type="ECO:0000313" key="2">
    <source>
        <dbReference type="EMBL" id="JAH70178.1"/>
    </source>
</evidence>
<organism evidence="2">
    <name type="scientific">Anguilla anguilla</name>
    <name type="common">European freshwater eel</name>
    <name type="synonym">Muraena anguilla</name>
    <dbReference type="NCBI Taxonomy" id="7936"/>
    <lineage>
        <taxon>Eukaryota</taxon>
        <taxon>Metazoa</taxon>
        <taxon>Chordata</taxon>
        <taxon>Craniata</taxon>
        <taxon>Vertebrata</taxon>
        <taxon>Euteleostomi</taxon>
        <taxon>Actinopterygii</taxon>
        <taxon>Neopterygii</taxon>
        <taxon>Teleostei</taxon>
        <taxon>Anguilliformes</taxon>
        <taxon>Anguillidae</taxon>
        <taxon>Anguilla</taxon>
    </lineage>
</organism>
<reference evidence="2" key="2">
    <citation type="journal article" date="2015" name="Fish Shellfish Immunol.">
        <title>Early steps in the European eel (Anguilla anguilla)-Vibrio vulnificus interaction in the gills: Role of the RtxA13 toxin.</title>
        <authorList>
            <person name="Callol A."/>
            <person name="Pajuelo D."/>
            <person name="Ebbesson L."/>
            <person name="Teles M."/>
            <person name="MacKenzie S."/>
            <person name="Amaro C."/>
        </authorList>
    </citation>
    <scope>NUCLEOTIDE SEQUENCE</scope>
</reference>
<sequence>MFPPSTPLPTPLGSMLKVIFGCISLLLRIHNFNTIIIDWKTVPLAPDTEVCHHKYRYYKYILDET</sequence>
<dbReference type="AlphaFoldDB" id="A0A0E9UYW0"/>
<keyword evidence="1" id="KW-0812">Transmembrane</keyword>
<evidence type="ECO:0000256" key="1">
    <source>
        <dbReference type="SAM" id="Phobius"/>
    </source>
</evidence>
<reference evidence="2" key="1">
    <citation type="submission" date="2014-11" db="EMBL/GenBank/DDBJ databases">
        <authorList>
            <person name="Amaro Gonzalez C."/>
        </authorList>
    </citation>
    <scope>NUCLEOTIDE SEQUENCE</scope>
</reference>